<keyword evidence="4 6" id="KW-0949">S-adenosyl-L-methionine</keyword>
<dbReference type="GO" id="GO:0031314">
    <property type="term" value="C:extrinsic component of mitochondrial inner membrane"/>
    <property type="evidence" value="ECO:0007669"/>
    <property type="project" value="UniProtKB-UniRule"/>
</dbReference>
<dbReference type="InterPro" id="IPR023576">
    <property type="entry name" value="UbiE/COQ5_MeTrFase_CS"/>
</dbReference>
<protein>
    <recommendedName>
        <fullName evidence="6">2-methoxy-6-polyprenyl-1,4-benzoquinol methylase, mitochondrial</fullName>
        <ecNumber evidence="6">2.1.1.201</ecNumber>
    </recommendedName>
    <alternativeName>
        <fullName evidence="6">Ubiquinone biosynthesis methyltransferase COQ5</fullName>
    </alternativeName>
</protein>
<dbReference type="EC" id="2.1.1.201" evidence="6"/>
<dbReference type="PANTHER" id="PTHR43591:SF24">
    <property type="entry name" value="2-METHOXY-6-POLYPRENYL-1,4-BENZOQUINOL METHYLASE, MITOCHONDRIAL"/>
    <property type="match status" value="1"/>
</dbReference>
<accession>A0A0M0JD26</accession>
<evidence type="ECO:0000313" key="7">
    <source>
        <dbReference type="EMBL" id="KOO24461.1"/>
    </source>
</evidence>
<keyword evidence="6" id="KW-0496">Mitochondrion</keyword>
<proteinExistence type="inferred from homology"/>
<dbReference type="NCBIfam" id="TIGR01934">
    <property type="entry name" value="MenG_MenH_UbiE"/>
    <property type="match status" value="1"/>
</dbReference>
<dbReference type="PROSITE" id="PS51608">
    <property type="entry name" value="SAM_MT_UBIE"/>
    <property type="match status" value="1"/>
</dbReference>
<feature type="binding site" evidence="6">
    <location>
        <position position="134"/>
    </location>
    <ligand>
        <name>S-adenosyl-L-methionine</name>
        <dbReference type="ChEBI" id="CHEBI:59789"/>
    </ligand>
</feature>
<dbReference type="InterPro" id="IPR029063">
    <property type="entry name" value="SAM-dependent_MTases_sf"/>
</dbReference>
<gene>
    <name evidence="7" type="ORF">Ctob_000415</name>
</gene>
<feature type="binding site" evidence="6">
    <location>
        <begin position="167"/>
        <end position="168"/>
    </location>
    <ligand>
        <name>S-adenosyl-L-methionine</name>
        <dbReference type="ChEBI" id="CHEBI:59789"/>
    </ligand>
</feature>
<dbReference type="UniPathway" id="UPA00232"/>
<comment type="caution">
    <text evidence="7">The sequence shown here is derived from an EMBL/GenBank/DDBJ whole genome shotgun (WGS) entry which is preliminary data.</text>
</comment>
<dbReference type="PANTHER" id="PTHR43591">
    <property type="entry name" value="METHYLTRANSFERASE"/>
    <property type="match status" value="1"/>
</dbReference>
<keyword evidence="8" id="KW-1185">Reference proteome</keyword>
<dbReference type="GO" id="GO:0032259">
    <property type="term" value="P:methylation"/>
    <property type="evidence" value="ECO:0007669"/>
    <property type="project" value="UniProtKB-KW"/>
</dbReference>
<feature type="binding site" evidence="6">
    <location>
        <position position="99"/>
    </location>
    <ligand>
        <name>S-adenosyl-L-methionine</name>
        <dbReference type="ChEBI" id="CHEBI:59789"/>
    </ligand>
</feature>
<comment type="similarity">
    <text evidence="6">Belongs to the class I-like SAM-binding methyltransferase superfamily. MenG/UbiE family.</text>
</comment>
<sequence>MRRRLPALAAVARRAFCSSTGSASSTRTTHFGFQTVAEDDKERLVGHVFQNVASKYDLMNDVMSAGVHRVWKDTMVEMLGIRSIPGAANLQVLDVGGGTGDIAFRIAHEMARARPAPGGTSPNEREAPRIVVSDINPAMLAEGRRRAEQMPSLASPPAPRLEWLTADARRLPFDDCSFDVYTIAFCIRNVTRVDEALREAYRVLRPGGRFVCLEFSHVTNPMLAKAYEHYSFNVIPRMGELVASDRASYQYLVESIRQFPKQEQFATMMREAGMRSVTYTNLTFGTVAVHSGFRLAE</sequence>
<dbReference type="Proteomes" id="UP000037460">
    <property type="component" value="Unassembled WGS sequence"/>
</dbReference>
<dbReference type="FunFam" id="3.40.50.150:FF:000064">
    <property type="entry name" value="2-methoxy-6-polyprenyl-1,4-benzoquinol methylase, mitochondrial"/>
    <property type="match status" value="1"/>
</dbReference>
<dbReference type="EMBL" id="JWZX01003090">
    <property type="protein sequence ID" value="KOO24461.1"/>
    <property type="molecule type" value="Genomic_DNA"/>
</dbReference>
<dbReference type="Pfam" id="PF01209">
    <property type="entry name" value="Ubie_methyltran"/>
    <property type="match status" value="1"/>
</dbReference>
<evidence type="ECO:0000256" key="2">
    <source>
        <dbReference type="ARBA" id="ARBA00022679"/>
    </source>
</evidence>
<name>A0A0M0JD26_9EUKA</name>
<dbReference type="SUPFAM" id="SSF53335">
    <property type="entry name" value="S-adenosyl-L-methionine-dependent methyltransferases"/>
    <property type="match status" value="1"/>
</dbReference>
<evidence type="ECO:0000256" key="1">
    <source>
        <dbReference type="ARBA" id="ARBA00022603"/>
    </source>
</evidence>
<comment type="function">
    <text evidence="6">Methyltransferase required for the conversion of 2-polyprenyl-6-methoxy-1,4-benzoquinol (DDMQH2) to 2-polyprenyl-3-methyl-6-methoxy-1,4-benzoquinol (DMQH2).</text>
</comment>
<keyword evidence="3 6" id="KW-0831">Ubiquinone biosynthesis</keyword>
<comment type="pathway">
    <text evidence="6">Cofactor biosynthesis; ubiquinone biosynthesis.</text>
</comment>
<evidence type="ECO:0000256" key="5">
    <source>
        <dbReference type="ARBA" id="ARBA00046387"/>
    </source>
</evidence>
<comment type="subcellular location">
    <subcellularLocation>
        <location evidence="6">Mitochondrion inner membrane</location>
        <topology evidence="6">Peripheral membrane protein</topology>
        <orientation evidence="6">Matrix side</orientation>
    </subcellularLocation>
</comment>
<keyword evidence="7" id="KW-0830">Ubiquinone</keyword>
<comment type="catalytic activity">
    <reaction evidence="6">
        <text>a 2-methoxy-6-(all-trans-polyprenyl)benzene-1,4-diol + S-adenosyl-L-methionine = a 5-methoxy-2-methyl-3-(all-trans-polyprenyl)benzene-1,4-diol + S-adenosyl-L-homocysteine + H(+)</text>
        <dbReference type="Rhea" id="RHEA:28286"/>
        <dbReference type="Rhea" id="RHEA-COMP:10858"/>
        <dbReference type="Rhea" id="RHEA-COMP:10859"/>
        <dbReference type="ChEBI" id="CHEBI:15378"/>
        <dbReference type="ChEBI" id="CHEBI:57856"/>
        <dbReference type="ChEBI" id="CHEBI:59789"/>
        <dbReference type="ChEBI" id="CHEBI:84166"/>
        <dbReference type="ChEBI" id="CHEBI:84167"/>
        <dbReference type="EC" id="2.1.1.201"/>
    </reaction>
</comment>
<comment type="caution">
    <text evidence="6">Lacks conserved residue(s) required for the propagation of feature annotation.</text>
</comment>
<dbReference type="OrthoDB" id="6329284at2759"/>
<dbReference type="GO" id="GO:0008425">
    <property type="term" value="F:2-methoxy-6-polyprenyl-1,4-benzoquinol methyltransferase activity"/>
    <property type="evidence" value="ECO:0007669"/>
    <property type="project" value="UniProtKB-UniRule"/>
</dbReference>
<dbReference type="PROSITE" id="PS01183">
    <property type="entry name" value="UBIE_1"/>
    <property type="match status" value="1"/>
</dbReference>
<evidence type="ECO:0000256" key="6">
    <source>
        <dbReference type="HAMAP-Rule" id="MF_03191"/>
    </source>
</evidence>
<dbReference type="CDD" id="cd02440">
    <property type="entry name" value="AdoMet_MTases"/>
    <property type="match status" value="1"/>
</dbReference>
<evidence type="ECO:0000313" key="8">
    <source>
        <dbReference type="Proteomes" id="UP000037460"/>
    </source>
</evidence>
<evidence type="ECO:0000256" key="3">
    <source>
        <dbReference type="ARBA" id="ARBA00022688"/>
    </source>
</evidence>
<keyword evidence="6" id="KW-0472">Membrane</keyword>
<keyword evidence="1 6" id="KW-0489">Methyltransferase</keyword>
<keyword evidence="6" id="KW-0999">Mitochondrion inner membrane</keyword>
<dbReference type="AlphaFoldDB" id="A0A0M0JD26"/>
<dbReference type="Gene3D" id="3.40.50.150">
    <property type="entry name" value="Vaccinia Virus protein VP39"/>
    <property type="match status" value="1"/>
</dbReference>
<reference evidence="8" key="1">
    <citation type="journal article" date="2015" name="PLoS Genet.">
        <title>Genome Sequence and Transcriptome Analyses of Chrysochromulina tobin: Metabolic Tools for Enhanced Algal Fitness in the Prominent Order Prymnesiales (Haptophyceae).</title>
        <authorList>
            <person name="Hovde B.T."/>
            <person name="Deodato C.R."/>
            <person name="Hunsperger H.M."/>
            <person name="Ryken S.A."/>
            <person name="Yost W."/>
            <person name="Jha R.K."/>
            <person name="Patterson J."/>
            <person name="Monnat R.J. Jr."/>
            <person name="Barlow S.B."/>
            <person name="Starkenburg S.R."/>
            <person name="Cattolico R.A."/>
        </authorList>
    </citation>
    <scope>NUCLEOTIDE SEQUENCE</scope>
    <source>
        <strain evidence="8">CCMP291</strain>
    </source>
</reference>
<organism evidence="7 8">
    <name type="scientific">Chrysochromulina tobinii</name>
    <dbReference type="NCBI Taxonomy" id="1460289"/>
    <lineage>
        <taxon>Eukaryota</taxon>
        <taxon>Haptista</taxon>
        <taxon>Haptophyta</taxon>
        <taxon>Prymnesiophyceae</taxon>
        <taxon>Prymnesiales</taxon>
        <taxon>Chrysochromulinaceae</taxon>
        <taxon>Chrysochromulina</taxon>
    </lineage>
</organism>
<comment type="subunit">
    <text evidence="5">Component of a multi-subunit COQ enzyme complex, composed of at least COQ3, COQ4, COQ5, COQ6, COQ7 and COQ9. Interacts with PYURF; the interaction is direct, stabilizes COQ5 protein and associates PYURF with COQ enzyme complex.</text>
</comment>
<dbReference type="HAMAP" id="MF_01813">
    <property type="entry name" value="MenG_UbiE_methyltr"/>
    <property type="match status" value="1"/>
</dbReference>
<dbReference type="InterPro" id="IPR004033">
    <property type="entry name" value="UbiE/COQ5_MeTrFase"/>
</dbReference>
<keyword evidence="2 6" id="KW-0808">Transferase</keyword>
<evidence type="ECO:0000256" key="4">
    <source>
        <dbReference type="ARBA" id="ARBA00022691"/>
    </source>
</evidence>
<dbReference type="PROSITE" id="PS01184">
    <property type="entry name" value="UBIE_2"/>
    <property type="match status" value="1"/>
</dbReference>